<evidence type="ECO:0000313" key="2">
    <source>
        <dbReference type="Proteomes" id="UP000034794"/>
    </source>
</evidence>
<dbReference type="AlphaFoldDB" id="A0A0G1PJC7"/>
<dbReference type="Proteomes" id="UP000034794">
    <property type="component" value="Unassembled WGS sequence"/>
</dbReference>
<evidence type="ECO:0000313" key="1">
    <source>
        <dbReference type="EMBL" id="KKU32851.1"/>
    </source>
</evidence>
<comment type="caution">
    <text evidence="1">The sequence shown here is derived from an EMBL/GenBank/DDBJ whole genome shotgun (WGS) entry which is preliminary data.</text>
</comment>
<organism evidence="1 2">
    <name type="scientific">Candidatus Collierbacteria bacterium GW2011_GWA2_46_26</name>
    <dbReference type="NCBI Taxonomy" id="1618381"/>
    <lineage>
        <taxon>Bacteria</taxon>
        <taxon>Candidatus Collieribacteriota</taxon>
    </lineage>
</organism>
<protein>
    <submittedName>
        <fullName evidence="1">Uncharacterized protein</fullName>
    </submittedName>
</protein>
<reference evidence="1 2" key="1">
    <citation type="journal article" date="2015" name="Nature">
        <title>rRNA introns, odd ribosomes, and small enigmatic genomes across a large radiation of phyla.</title>
        <authorList>
            <person name="Brown C.T."/>
            <person name="Hug L.A."/>
            <person name="Thomas B.C."/>
            <person name="Sharon I."/>
            <person name="Castelle C.J."/>
            <person name="Singh A."/>
            <person name="Wilkins M.J."/>
            <person name="Williams K.H."/>
            <person name="Banfield J.F."/>
        </authorList>
    </citation>
    <scope>NUCLEOTIDE SEQUENCE [LARGE SCALE GENOMIC DNA]</scope>
</reference>
<dbReference type="EMBL" id="LCMI01000007">
    <property type="protein sequence ID" value="KKU32851.1"/>
    <property type="molecule type" value="Genomic_DNA"/>
</dbReference>
<accession>A0A0G1PJC7</accession>
<gene>
    <name evidence="1" type="ORF">UX47_C0007G0095</name>
</gene>
<name>A0A0G1PJC7_9BACT</name>
<sequence>MTIFQTVIPPYIDPQTRLELWSVTIFEFDGKYYANRTLRQVSTWEADGKSVLKAVDVPAKVYGPGDPMILISFRMGKQAGVLLRTRTEFEALTKDFPIRTQQEEAEWREQVLNLAKLSFLKTEHRILELKVSLAQTQIDLCQALVSALREPQPKN</sequence>
<proteinExistence type="predicted"/>